<feature type="domain" description="CBS" evidence="6">
    <location>
        <begin position="86"/>
        <end position="145"/>
    </location>
</feature>
<evidence type="ECO:0000256" key="5">
    <source>
        <dbReference type="SAM" id="MobiDB-lite"/>
    </source>
</evidence>
<dbReference type="PANTHER" id="PTHR22777:SF27">
    <property type="entry name" value="MAGNESIUM AND COBALT EFFLUX PROTEIN CORC"/>
    <property type="match status" value="1"/>
</dbReference>
<proteinExistence type="inferred from homology"/>
<dbReference type="SMART" id="SM01091">
    <property type="entry name" value="CorC_HlyC"/>
    <property type="match status" value="1"/>
</dbReference>
<keyword evidence="2" id="KW-0677">Repeat</keyword>
<dbReference type="GO" id="GO:0050660">
    <property type="term" value="F:flavin adenine dinucleotide binding"/>
    <property type="evidence" value="ECO:0007669"/>
    <property type="project" value="InterPro"/>
</dbReference>
<dbReference type="PANTHER" id="PTHR22777">
    <property type="entry name" value="HEMOLYSIN-RELATED"/>
    <property type="match status" value="1"/>
</dbReference>
<evidence type="ECO:0000259" key="6">
    <source>
        <dbReference type="PROSITE" id="PS51371"/>
    </source>
</evidence>
<feature type="domain" description="CBS" evidence="6">
    <location>
        <begin position="175"/>
        <end position="232"/>
    </location>
</feature>
<sequence length="334" mass="35481">MSDTETQSSPAAVPGTVLPTDAGGVPPSWLGRLREAFGFKPSASLRQNLEQALSQEDALDAAFSPEERQLIRNILRLRETRVDDVMVPRADIDAVEIDTTLSDLVQLFENSGHSRMPVYRETLDDAVGMVHIKDLMALITAGAARPAPPDAEDDATAVLDLSAVDLTRTLGETGLVRNVLFVPPSMPAATLLAKMQASRVQMALVIDEYGGTDGLVSMEDIVETIVGEIDDEHDVEDGPPVRAVAPGVFLADARADLDEVAAVLGPGFDVTVHEEEVDTLGGLLFSALGRIPARGEVLTLDELPGFEVEVLDADARRIKTVRIVATGEGAASAA</sequence>
<dbReference type="RefSeq" id="WP_126540686.1">
    <property type="nucleotide sequence ID" value="NZ_BSPM01000002.1"/>
</dbReference>
<protein>
    <submittedName>
        <fullName evidence="7">CBS domain protein</fullName>
    </submittedName>
</protein>
<accession>A0A4R6R6L9</accession>
<dbReference type="InterPro" id="IPR005170">
    <property type="entry name" value="Transptr-assoc_dom"/>
</dbReference>
<dbReference type="PROSITE" id="PS51371">
    <property type="entry name" value="CBS"/>
    <property type="match status" value="2"/>
</dbReference>
<dbReference type="InterPro" id="IPR016169">
    <property type="entry name" value="FAD-bd_PCMH_sub2"/>
</dbReference>
<dbReference type="InterPro" id="IPR036318">
    <property type="entry name" value="FAD-bd_PCMH-like_sf"/>
</dbReference>
<dbReference type="AlphaFoldDB" id="A0A4R6R6L9"/>
<dbReference type="InterPro" id="IPR000644">
    <property type="entry name" value="CBS_dom"/>
</dbReference>
<dbReference type="Pfam" id="PF03471">
    <property type="entry name" value="CorC_HlyC"/>
    <property type="match status" value="1"/>
</dbReference>
<comment type="caution">
    <text evidence="7">The sequence shown here is derived from an EMBL/GenBank/DDBJ whole genome shotgun (WGS) entry which is preliminary data.</text>
</comment>
<evidence type="ECO:0000313" key="7">
    <source>
        <dbReference type="EMBL" id="TDP81509.1"/>
    </source>
</evidence>
<evidence type="ECO:0000313" key="8">
    <source>
        <dbReference type="Proteomes" id="UP000294547"/>
    </source>
</evidence>
<dbReference type="EMBL" id="SNXY01000012">
    <property type="protein sequence ID" value="TDP81509.1"/>
    <property type="molecule type" value="Genomic_DNA"/>
</dbReference>
<keyword evidence="8" id="KW-1185">Reference proteome</keyword>
<dbReference type="Gene3D" id="3.30.465.10">
    <property type="match status" value="1"/>
</dbReference>
<dbReference type="InterPro" id="IPR046342">
    <property type="entry name" value="CBS_dom_sf"/>
</dbReference>
<evidence type="ECO:0000256" key="4">
    <source>
        <dbReference type="PROSITE-ProRule" id="PRU00703"/>
    </source>
</evidence>
<evidence type="ECO:0000256" key="3">
    <source>
        <dbReference type="ARBA" id="ARBA00023122"/>
    </source>
</evidence>
<evidence type="ECO:0000256" key="2">
    <source>
        <dbReference type="ARBA" id="ARBA00022737"/>
    </source>
</evidence>
<dbReference type="InterPro" id="IPR044751">
    <property type="entry name" value="Ion_transp-like_CBS"/>
</dbReference>
<reference evidence="7 8" key="1">
    <citation type="submission" date="2019-03" db="EMBL/GenBank/DDBJ databases">
        <title>Genomic Encyclopedia of Type Strains, Phase IV (KMG-IV): sequencing the most valuable type-strain genomes for metagenomic binning, comparative biology and taxonomic classification.</title>
        <authorList>
            <person name="Goeker M."/>
        </authorList>
    </citation>
    <scope>NUCLEOTIDE SEQUENCE [LARGE SCALE GENOMIC DNA]</scope>
    <source>
        <strain evidence="7 8">DSM 102969</strain>
    </source>
</reference>
<dbReference type="OrthoDB" id="9797674at2"/>
<dbReference type="FunFam" id="3.10.580.10:FF:000002">
    <property type="entry name" value="Magnesium/cobalt efflux protein CorC"/>
    <property type="match status" value="1"/>
</dbReference>
<dbReference type="Gene3D" id="3.10.580.10">
    <property type="entry name" value="CBS-domain"/>
    <property type="match status" value="1"/>
</dbReference>
<organism evidence="7 8">
    <name type="scientific">Oharaeibacter diazotrophicus</name>
    <dbReference type="NCBI Taxonomy" id="1920512"/>
    <lineage>
        <taxon>Bacteria</taxon>
        <taxon>Pseudomonadati</taxon>
        <taxon>Pseudomonadota</taxon>
        <taxon>Alphaproteobacteria</taxon>
        <taxon>Hyphomicrobiales</taxon>
        <taxon>Pleomorphomonadaceae</taxon>
        <taxon>Oharaeibacter</taxon>
    </lineage>
</organism>
<name>A0A4R6R6L9_9HYPH</name>
<comment type="similarity">
    <text evidence="1">Belongs to the UPF0053 family. Hemolysin C subfamily.</text>
</comment>
<dbReference type="CDD" id="cd04590">
    <property type="entry name" value="CBS_pair_CorC_HlyC_assoc"/>
    <property type="match status" value="1"/>
</dbReference>
<keyword evidence="3 4" id="KW-0129">CBS domain</keyword>
<dbReference type="SUPFAM" id="SSF54631">
    <property type="entry name" value="CBS-domain pair"/>
    <property type="match status" value="1"/>
</dbReference>
<gene>
    <name evidence="7" type="ORF">EDD54_4379</name>
</gene>
<feature type="compositionally biased region" description="Polar residues" evidence="5">
    <location>
        <begin position="1"/>
        <end position="10"/>
    </location>
</feature>
<dbReference type="Pfam" id="PF00571">
    <property type="entry name" value="CBS"/>
    <property type="match status" value="2"/>
</dbReference>
<dbReference type="SUPFAM" id="SSF56176">
    <property type="entry name" value="FAD-binding/transporter-associated domain-like"/>
    <property type="match status" value="1"/>
</dbReference>
<dbReference type="Proteomes" id="UP000294547">
    <property type="component" value="Unassembled WGS sequence"/>
</dbReference>
<feature type="region of interest" description="Disordered" evidence="5">
    <location>
        <begin position="1"/>
        <end position="24"/>
    </location>
</feature>
<evidence type="ECO:0000256" key="1">
    <source>
        <dbReference type="ARBA" id="ARBA00006446"/>
    </source>
</evidence>
<dbReference type="GO" id="GO:0005886">
    <property type="term" value="C:plasma membrane"/>
    <property type="evidence" value="ECO:0007669"/>
    <property type="project" value="TreeGrafter"/>
</dbReference>